<protein>
    <submittedName>
        <fullName evidence="2">Uncharacterized protein</fullName>
    </submittedName>
</protein>
<evidence type="ECO:0000313" key="3">
    <source>
        <dbReference type="Proteomes" id="UP000832011"/>
    </source>
</evidence>
<keyword evidence="1" id="KW-0472">Membrane</keyword>
<feature type="transmembrane region" description="Helical" evidence="1">
    <location>
        <begin position="94"/>
        <end position="112"/>
    </location>
</feature>
<reference evidence="2 3" key="1">
    <citation type="journal article" date="2022" name="Res Sq">
        <title>Evolution of multicellular longitudinally dividing oral cavity symbionts (Neisseriaceae).</title>
        <authorList>
            <person name="Nyongesa S."/>
            <person name="Weber P."/>
            <person name="Bernet E."/>
            <person name="Pullido F."/>
            <person name="Nieckarz M."/>
            <person name="Delaby M."/>
            <person name="Nieves C."/>
            <person name="Viehboeck T."/>
            <person name="Krause N."/>
            <person name="Rivera-Millot A."/>
            <person name="Nakamura A."/>
            <person name="Vischer N."/>
            <person name="VanNieuwenhze M."/>
            <person name="Brun Y."/>
            <person name="Cava F."/>
            <person name="Bulgheresi S."/>
            <person name="Veyrier F."/>
        </authorList>
    </citation>
    <scope>NUCLEOTIDE SEQUENCE [LARGE SCALE GENOMIC DNA]</scope>
    <source>
        <strain evidence="2 3">SN4</strain>
    </source>
</reference>
<proteinExistence type="predicted"/>
<evidence type="ECO:0000313" key="2">
    <source>
        <dbReference type="EMBL" id="UOO88602.1"/>
    </source>
</evidence>
<feature type="transmembrane region" description="Helical" evidence="1">
    <location>
        <begin position="268"/>
        <end position="286"/>
    </location>
</feature>
<keyword evidence="1" id="KW-1133">Transmembrane helix</keyword>
<dbReference type="EMBL" id="CP091511">
    <property type="protein sequence ID" value="UOO88602.1"/>
    <property type="molecule type" value="Genomic_DNA"/>
</dbReference>
<gene>
    <name evidence="2" type="ORF">LVJ82_14185</name>
</gene>
<accession>A0ABY4E592</accession>
<organism evidence="2 3">
    <name type="scientific">Vitreoscilla massiliensis</name>
    <dbReference type="NCBI Taxonomy" id="1689272"/>
    <lineage>
        <taxon>Bacteria</taxon>
        <taxon>Pseudomonadati</taxon>
        <taxon>Pseudomonadota</taxon>
        <taxon>Betaproteobacteria</taxon>
        <taxon>Neisseriales</taxon>
        <taxon>Neisseriaceae</taxon>
        <taxon>Vitreoscilla</taxon>
    </lineage>
</organism>
<evidence type="ECO:0000256" key="1">
    <source>
        <dbReference type="SAM" id="Phobius"/>
    </source>
</evidence>
<keyword evidence="3" id="KW-1185">Reference proteome</keyword>
<name>A0ABY4E592_9NEIS</name>
<dbReference type="RefSeq" id="WP_058357709.1">
    <property type="nucleotide sequence ID" value="NZ_CABKVG010000010.1"/>
</dbReference>
<keyword evidence="1" id="KW-0812">Transmembrane</keyword>
<dbReference type="Proteomes" id="UP000832011">
    <property type="component" value="Chromosome"/>
</dbReference>
<feature type="transmembrane region" description="Helical" evidence="1">
    <location>
        <begin position="239"/>
        <end position="262"/>
    </location>
</feature>
<sequence length="347" mass="39191">MDAYSHLQPLHLPEADLALLAPLKMRQHTLYHGHKALTDVRNITRLHISKASGTPPLPGAKITKWLVILLLLLMVVPIPNWLEAQAGVMAKNLYVNSVFLLSIVASVADVAWQKRRRRFLPKQHYQLWLNTRIKKHVLVAQTYEQASLQALQQWLLGHIPANKHAHIITNNALQTWLSTQITEPKNLALLSHLSVHQHALYFHNQFALRLASVQSYVVEKVDGSCEPASASTGSFHSPFWYVCIVMMLYFFPMQVFTVFMVSAVTLELLFIAFVVLVFLAVIWAFVSRQVGNTDKPASRYHYRLVAHTQHGSLTVAHAHDALLLSELKHWLQHQPSQAASTVNSSGL</sequence>
<feature type="transmembrane region" description="Helical" evidence="1">
    <location>
        <begin position="65"/>
        <end position="82"/>
    </location>
</feature>